<sequence>MLVQELINTVVQIMVVLIICAVFWGIFGRKKAGLTQWLGLYRPTRRSMIIAVIIGVAYKLVTIPIYLIPSMTAIVMAEGTVGAKFASQGLTGTVLLTILVMALFKTALAEEILFRGLIAKRLIKAFGLWVGNTVQALIFAAAHFIPFVLIMGDSVDAFVVLAMFILPACGGWMMGYLNEEVGNGSIGPSWALHGFGNLTAYLYFALS</sequence>
<keyword evidence="1" id="KW-1133">Transmembrane helix</keyword>
<dbReference type="EMBL" id="BSNJ01000003">
    <property type="protein sequence ID" value="GLQ20863.1"/>
    <property type="molecule type" value="Genomic_DNA"/>
</dbReference>
<gene>
    <name evidence="3" type="ORF">GCM10007854_18180</name>
</gene>
<keyword evidence="3" id="KW-0378">Hydrolase</keyword>
<keyword evidence="1" id="KW-0472">Membrane</keyword>
<protein>
    <submittedName>
        <fullName evidence="3">CAAX amino protease</fullName>
    </submittedName>
</protein>
<keyword evidence="4" id="KW-1185">Reference proteome</keyword>
<evidence type="ECO:0000313" key="3">
    <source>
        <dbReference type="EMBL" id="GLQ20863.1"/>
    </source>
</evidence>
<dbReference type="GO" id="GO:0008233">
    <property type="term" value="F:peptidase activity"/>
    <property type="evidence" value="ECO:0007669"/>
    <property type="project" value="UniProtKB-KW"/>
</dbReference>
<evidence type="ECO:0000256" key="1">
    <source>
        <dbReference type="SAM" id="Phobius"/>
    </source>
</evidence>
<evidence type="ECO:0000313" key="4">
    <source>
        <dbReference type="Proteomes" id="UP001161390"/>
    </source>
</evidence>
<feature type="transmembrane region" description="Helical" evidence="1">
    <location>
        <begin position="157"/>
        <end position="177"/>
    </location>
</feature>
<feature type="transmembrane region" description="Helical" evidence="1">
    <location>
        <begin position="129"/>
        <end position="151"/>
    </location>
</feature>
<dbReference type="InterPro" id="IPR003675">
    <property type="entry name" value="Rce1/LyrA-like_dom"/>
</dbReference>
<proteinExistence type="predicted"/>
<organism evidence="3 4">
    <name type="scientific">Algimonas porphyrae</name>
    <dbReference type="NCBI Taxonomy" id="1128113"/>
    <lineage>
        <taxon>Bacteria</taxon>
        <taxon>Pseudomonadati</taxon>
        <taxon>Pseudomonadota</taxon>
        <taxon>Alphaproteobacteria</taxon>
        <taxon>Maricaulales</taxon>
        <taxon>Robiginitomaculaceae</taxon>
        <taxon>Algimonas</taxon>
    </lineage>
</organism>
<comment type="caution">
    <text evidence="3">The sequence shown here is derived from an EMBL/GenBank/DDBJ whole genome shotgun (WGS) entry which is preliminary data.</text>
</comment>
<feature type="domain" description="CAAX prenyl protease 2/Lysostaphin resistance protein A-like" evidence="2">
    <location>
        <begin position="96"/>
        <end position="198"/>
    </location>
</feature>
<feature type="transmembrane region" description="Helical" evidence="1">
    <location>
        <begin position="6"/>
        <end position="27"/>
    </location>
</feature>
<reference evidence="3" key="2">
    <citation type="submission" date="2023-01" db="EMBL/GenBank/DDBJ databases">
        <title>Draft genome sequence of Algimonas porphyrae strain NBRC 108216.</title>
        <authorList>
            <person name="Sun Q."/>
            <person name="Mori K."/>
        </authorList>
    </citation>
    <scope>NUCLEOTIDE SEQUENCE</scope>
    <source>
        <strain evidence="3">NBRC 108216</strain>
    </source>
</reference>
<evidence type="ECO:0000259" key="2">
    <source>
        <dbReference type="Pfam" id="PF02517"/>
    </source>
</evidence>
<dbReference type="GO" id="GO:0006508">
    <property type="term" value="P:proteolysis"/>
    <property type="evidence" value="ECO:0007669"/>
    <property type="project" value="UniProtKB-KW"/>
</dbReference>
<reference evidence="3" key="1">
    <citation type="journal article" date="2014" name="Int. J. Syst. Evol. Microbiol.">
        <title>Complete genome of a new Firmicutes species belonging to the dominant human colonic microbiota ('Ruminococcus bicirculans') reveals two chromosomes and a selective capacity to utilize plant glucans.</title>
        <authorList>
            <consortium name="NISC Comparative Sequencing Program"/>
            <person name="Wegmann U."/>
            <person name="Louis P."/>
            <person name="Goesmann A."/>
            <person name="Henrissat B."/>
            <person name="Duncan S.H."/>
            <person name="Flint H.J."/>
        </authorList>
    </citation>
    <scope>NUCLEOTIDE SEQUENCE</scope>
    <source>
        <strain evidence="3">NBRC 108216</strain>
    </source>
</reference>
<keyword evidence="3" id="KW-0645">Protease</keyword>
<name>A0ABQ5V0A9_9PROT</name>
<keyword evidence="1" id="KW-0812">Transmembrane</keyword>
<feature type="transmembrane region" description="Helical" evidence="1">
    <location>
        <begin position="89"/>
        <end position="108"/>
    </location>
</feature>
<dbReference type="Pfam" id="PF02517">
    <property type="entry name" value="Rce1-like"/>
    <property type="match status" value="1"/>
</dbReference>
<accession>A0ABQ5V0A9</accession>
<feature type="transmembrane region" description="Helical" evidence="1">
    <location>
        <begin position="48"/>
        <end position="69"/>
    </location>
</feature>
<feature type="transmembrane region" description="Helical" evidence="1">
    <location>
        <begin position="189"/>
        <end position="206"/>
    </location>
</feature>
<dbReference type="RefSeq" id="WP_284371812.1">
    <property type="nucleotide sequence ID" value="NZ_BSNJ01000003.1"/>
</dbReference>
<dbReference type="Proteomes" id="UP001161390">
    <property type="component" value="Unassembled WGS sequence"/>
</dbReference>